<dbReference type="Proteomes" id="UP001235840">
    <property type="component" value="Unassembled WGS sequence"/>
</dbReference>
<dbReference type="RefSeq" id="WP_307396736.1">
    <property type="nucleotide sequence ID" value="NZ_BAAADK010000032.1"/>
</dbReference>
<dbReference type="Pfam" id="PF22725">
    <property type="entry name" value="GFO_IDH_MocA_C3"/>
    <property type="match status" value="1"/>
</dbReference>
<dbReference type="PANTHER" id="PTHR22604:SF105">
    <property type="entry name" value="TRANS-1,2-DIHYDROBENZENE-1,2-DIOL DEHYDROGENASE"/>
    <property type="match status" value="1"/>
</dbReference>
<protein>
    <submittedName>
        <fullName evidence="5">Dehydrogenase</fullName>
    </submittedName>
</protein>
<organism evidence="5 6">
    <name type="scientific">Caldalkalibacillus horti</name>
    <dbReference type="NCBI Taxonomy" id="77523"/>
    <lineage>
        <taxon>Bacteria</taxon>
        <taxon>Bacillati</taxon>
        <taxon>Bacillota</taxon>
        <taxon>Bacilli</taxon>
        <taxon>Bacillales</taxon>
        <taxon>Bacillaceae</taxon>
        <taxon>Caldalkalibacillus</taxon>
    </lineage>
</organism>
<dbReference type="PANTHER" id="PTHR22604">
    <property type="entry name" value="OXIDOREDUCTASES"/>
    <property type="match status" value="1"/>
</dbReference>
<evidence type="ECO:0000256" key="1">
    <source>
        <dbReference type="ARBA" id="ARBA00010928"/>
    </source>
</evidence>
<evidence type="ECO:0000313" key="6">
    <source>
        <dbReference type="Proteomes" id="UP001235840"/>
    </source>
</evidence>
<dbReference type="Gene3D" id="3.40.50.720">
    <property type="entry name" value="NAD(P)-binding Rossmann-like Domain"/>
    <property type="match status" value="1"/>
</dbReference>
<evidence type="ECO:0000313" key="5">
    <source>
        <dbReference type="EMBL" id="MDQ0167651.1"/>
    </source>
</evidence>
<dbReference type="SUPFAM" id="SSF55347">
    <property type="entry name" value="Glyceraldehyde-3-phosphate dehydrogenase-like, C-terminal domain"/>
    <property type="match status" value="1"/>
</dbReference>
<dbReference type="EMBL" id="JAUSTY010000018">
    <property type="protein sequence ID" value="MDQ0167651.1"/>
    <property type="molecule type" value="Genomic_DNA"/>
</dbReference>
<reference evidence="5 6" key="1">
    <citation type="submission" date="2023-07" db="EMBL/GenBank/DDBJ databases">
        <title>Genomic Encyclopedia of Type Strains, Phase IV (KMG-IV): sequencing the most valuable type-strain genomes for metagenomic binning, comparative biology and taxonomic classification.</title>
        <authorList>
            <person name="Goeker M."/>
        </authorList>
    </citation>
    <scope>NUCLEOTIDE SEQUENCE [LARGE SCALE GENOMIC DNA]</scope>
    <source>
        <strain evidence="5 6">DSM 12751</strain>
    </source>
</reference>
<dbReference type="InterPro" id="IPR000683">
    <property type="entry name" value="Gfo/Idh/MocA-like_OxRdtase_N"/>
</dbReference>
<evidence type="ECO:0000259" key="3">
    <source>
        <dbReference type="Pfam" id="PF01408"/>
    </source>
</evidence>
<feature type="domain" description="GFO/IDH/MocA-like oxidoreductase" evidence="4">
    <location>
        <begin position="133"/>
        <end position="247"/>
    </location>
</feature>
<keyword evidence="6" id="KW-1185">Reference proteome</keyword>
<dbReference type="InterPro" id="IPR055170">
    <property type="entry name" value="GFO_IDH_MocA-like_dom"/>
</dbReference>
<accession>A0ABT9W336</accession>
<feature type="domain" description="Gfo/Idh/MocA-like oxidoreductase N-terminal" evidence="3">
    <location>
        <begin position="6"/>
        <end position="123"/>
    </location>
</feature>
<comment type="caution">
    <text evidence="5">The sequence shown here is derived from an EMBL/GenBank/DDBJ whole genome shotgun (WGS) entry which is preliminary data.</text>
</comment>
<dbReference type="Gene3D" id="3.30.360.10">
    <property type="entry name" value="Dihydrodipicolinate Reductase, domain 2"/>
    <property type="match status" value="1"/>
</dbReference>
<keyword evidence="2" id="KW-0560">Oxidoreductase</keyword>
<name>A0ABT9W336_9BACI</name>
<comment type="similarity">
    <text evidence="1">Belongs to the Gfo/Idh/MocA family.</text>
</comment>
<evidence type="ECO:0000259" key="4">
    <source>
        <dbReference type="Pfam" id="PF22725"/>
    </source>
</evidence>
<dbReference type="SUPFAM" id="SSF51735">
    <property type="entry name" value="NAD(P)-binding Rossmann-fold domains"/>
    <property type="match status" value="1"/>
</dbReference>
<sequence length="328" mass="37004">MSQKVRWGILSTANIGRKLVIPAIQRANNTEVVAMASRGEQVYEAAKELQIPKTYTSYEELLLDPEIDAVYIPLPNHLHKEWVLKAAASKKHILVEKPAGLTAAEVKEMQKACADNGVIIMEAFMYRFHQQHEAVQKWIDEGKIGDVQMMRASFSFQMRDPENNIRMKPEFGGGAMYDVGCYTINSFRYFLGEPTSVVAEAVFNENGVDLTAHGILQFSSNVKGVFDTSFTMSGRNEYEIIGTEGRIHVPYAYRPDAYPEGGSIHLYTDEGQETQQIDHDQYRAQAEHISKCILDGTTPIYSLENTYLNMKVIDAVYESMRKGVRVTI</sequence>
<proteinExistence type="inferred from homology"/>
<gene>
    <name evidence="5" type="ORF">J2S11_003578</name>
</gene>
<dbReference type="InterPro" id="IPR036291">
    <property type="entry name" value="NAD(P)-bd_dom_sf"/>
</dbReference>
<dbReference type="Pfam" id="PF01408">
    <property type="entry name" value="GFO_IDH_MocA"/>
    <property type="match status" value="1"/>
</dbReference>
<dbReference type="InterPro" id="IPR050984">
    <property type="entry name" value="Gfo/Idh/MocA_domain"/>
</dbReference>
<evidence type="ECO:0000256" key="2">
    <source>
        <dbReference type="ARBA" id="ARBA00023002"/>
    </source>
</evidence>